<protein>
    <submittedName>
        <fullName evidence="4">Sugar transferase</fullName>
        <ecNumber evidence="4">2.7.8.-</ecNumber>
    </submittedName>
</protein>
<keyword evidence="2" id="KW-1133">Transmembrane helix</keyword>
<comment type="similarity">
    <text evidence="1">Belongs to the bacterial sugar transferase family.</text>
</comment>
<dbReference type="EC" id="2.7.8.-" evidence="4"/>
<organism evidence="4 5">
    <name type="scientific">Flavobacterium rhizosphaerae</name>
    <dbReference type="NCBI Taxonomy" id="3163298"/>
    <lineage>
        <taxon>Bacteria</taxon>
        <taxon>Pseudomonadati</taxon>
        <taxon>Bacteroidota</taxon>
        <taxon>Flavobacteriia</taxon>
        <taxon>Flavobacteriales</taxon>
        <taxon>Flavobacteriaceae</taxon>
        <taxon>Flavobacterium</taxon>
    </lineage>
</organism>
<keyword evidence="2" id="KW-0472">Membrane</keyword>
<evidence type="ECO:0000313" key="4">
    <source>
        <dbReference type="EMBL" id="MFL9844938.1"/>
    </source>
</evidence>
<dbReference type="Proteomes" id="UP001629156">
    <property type="component" value="Unassembled WGS sequence"/>
</dbReference>
<dbReference type="GO" id="GO:0016740">
    <property type="term" value="F:transferase activity"/>
    <property type="evidence" value="ECO:0007669"/>
    <property type="project" value="UniProtKB-KW"/>
</dbReference>
<keyword evidence="2" id="KW-0812">Transmembrane</keyword>
<keyword evidence="4" id="KW-0808">Transferase</keyword>
<keyword evidence="5" id="KW-1185">Reference proteome</keyword>
<dbReference type="Pfam" id="PF02397">
    <property type="entry name" value="Bac_transf"/>
    <property type="match status" value="1"/>
</dbReference>
<comment type="caution">
    <text evidence="4">The sequence shown here is derived from an EMBL/GenBank/DDBJ whole genome shotgun (WGS) entry which is preliminary data.</text>
</comment>
<evidence type="ECO:0000313" key="5">
    <source>
        <dbReference type="Proteomes" id="UP001629156"/>
    </source>
</evidence>
<name>A0ABW8Z0S1_9FLAO</name>
<accession>A0ABW8Z0S1</accession>
<sequence length="193" mass="22512">MLVKRVFDIVFALLGLLLLFIPILLFYFIAMIDTGKNGFFIQSRIGRYGRPFKIIKLRSMKDTAQGKKVTCFGRFMRKFKIDEFPQLLNILAGSMSLVGPRPDVPGYYDTLTEPYCEILKLKPGLTGPASLKYSNEEEILAKVQDSQRYNDEVIFPDKLRINLNYLKYRTFWLDIKILCYTFTGIKPKEDYFK</sequence>
<gene>
    <name evidence="4" type="ORF">ABS766_10965</name>
</gene>
<feature type="domain" description="Bacterial sugar transferase" evidence="3">
    <location>
        <begin position="4"/>
        <end position="183"/>
    </location>
</feature>
<feature type="transmembrane region" description="Helical" evidence="2">
    <location>
        <begin position="6"/>
        <end position="30"/>
    </location>
</feature>
<reference evidence="4 5" key="1">
    <citation type="submission" date="2024-06" db="EMBL/GenBank/DDBJ databases">
        <authorList>
            <person name="Kaempfer P."/>
            <person name="Viver T."/>
        </authorList>
    </citation>
    <scope>NUCLEOTIDE SEQUENCE [LARGE SCALE GENOMIC DNA]</scope>
    <source>
        <strain evidence="4 5">ST-119</strain>
    </source>
</reference>
<dbReference type="EMBL" id="JBELPZ010000010">
    <property type="protein sequence ID" value="MFL9844938.1"/>
    <property type="molecule type" value="Genomic_DNA"/>
</dbReference>
<evidence type="ECO:0000256" key="2">
    <source>
        <dbReference type="SAM" id="Phobius"/>
    </source>
</evidence>
<proteinExistence type="inferred from homology"/>
<dbReference type="PANTHER" id="PTHR30576">
    <property type="entry name" value="COLANIC BIOSYNTHESIS UDP-GLUCOSE LIPID CARRIER TRANSFERASE"/>
    <property type="match status" value="1"/>
</dbReference>
<dbReference type="InterPro" id="IPR003362">
    <property type="entry name" value="Bact_transf"/>
</dbReference>
<evidence type="ECO:0000256" key="1">
    <source>
        <dbReference type="ARBA" id="ARBA00006464"/>
    </source>
</evidence>
<dbReference type="PANTHER" id="PTHR30576:SF20">
    <property type="entry name" value="QUINOVOSAMINEPHOSPHOTRANSFERAE-RELATED"/>
    <property type="match status" value="1"/>
</dbReference>
<evidence type="ECO:0000259" key="3">
    <source>
        <dbReference type="Pfam" id="PF02397"/>
    </source>
</evidence>
<dbReference type="RefSeq" id="WP_408085198.1">
    <property type="nucleotide sequence ID" value="NZ_JBELPZ010000010.1"/>
</dbReference>